<protein>
    <submittedName>
        <fullName evidence="2">Uncharacterized protein</fullName>
    </submittedName>
</protein>
<gene>
    <name evidence="2" type="ORF">Tco_1111319</name>
</gene>
<reference evidence="2" key="1">
    <citation type="journal article" date="2022" name="Int. J. Mol. Sci.">
        <title>Draft Genome of Tanacetum Coccineum: Genomic Comparison of Closely Related Tanacetum-Family Plants.</title>
        <authorList>
            <person name="Yamashiro T."/>
            <person name="Shiraishi A."/>
            <person name="Nakayama K."/>
            <person name="Satake H."/>
        </authorList>
    </citation>
    <scope>NUCLEOTIDE SEQUENCE</scope>
</reference>
<evidence type="ECO:0000313" key="3">
    <source>
        <dbReference type="Proteomes" id="UP001151760"/>
    </source>
</evidence>
<dbReference type="EMBL" id="BQNB010020919">
    <property type="protein sequence ID" value="GJU00981.1"/>
    <property type="molecule type" value="Genomic_DNA"/>
</dbReference>
<feature type="compositionally biased region" description="Low complexity" evidence="1">
    <location>
        <begin position="196"/>
        <end position="206"/>
    </location>
</feature>
<evidence type="ECO:0000256" key="1">
    <source>
        <dbReference type="SAM" id="MobiDB-lite"/>
    </source>
</evidence>
<comment type="caution">
    <text evidence="2">The sequence shown here is derived from an EMBL/GenBank/DDBJ whole genome shotgun (WGS) entry which is preliminary data.</text>
</comment>
<name>A0ABQ5IMK2_9ASTR</name>
<evidence type="ECO:0000313" key="2">
    <source>
        <dbReference type="EMBL" id="GJU00981.1"/>
    </source>
</evidence>
<feature type="region of interest" description="Disordered" evidence="1">
    <location>
        <begin position="186"/>
        <end position="212"/>
    </location>
</feature>
<sequence>MTCRTENLSDKIVHNELIIDSGASHHMTGCLDLEKITAEDSFERGSLAEDQKMPLFQFNHRFRSIVAVELPLDVQSFSAKQGSMRLSSNKFLSNDHVTRTMIGTGEEHDGVFLFRKAKQGYANRAKVDGNFELCHPRLGHSSETNNQAVNGILQQNDDDSYGVSHVSEDIFPSVIPEVTYSSFENVGTKENDSDETNTTNENNIFEPIEEPQVDSTNGNVVLEIVI</sequence>
<organism evidence="2 3">
    <name type="scientific">Tanacetum coccineum</name>
    <dbReference type="NCBI Taxonomy" id="301880"/>
    <lineage>
        <taxon>Eukaryota</taxon>
        <taxon>Viridiplantae</taxon>
        <taxon>Streptophyta</taxon>
        <taxon>Embryophyta</taxon>
        <taxon>Tracheophyta</taxon>
        <taxon>Spermatophyta</taxon>
        <taxon>Magnoliopsida</taxon>
        <taxon>eudicotyledons</taxon>
        <taxon>Gunneridae</taxon>
        <taxon>Pentapetalae</taxon>
        <taxon>asterids</taxon>
        <taxon>campanulids</taxon>
        <taxon>Asterales</taxon>
        <taxon>Asteraceae</taxon>
        <taxon>Asteroideae</taxon>
        <taxon>Anthemideae</taxon>
        <taxon>Anthemidinae</taxon>
        <taxon>Tanacetum</taxon>
    </lineage>
</organism>
<accession>A0ABQ5IMK2</accession>
<proteinExistence type="predicted"/>
<dbReference type="Proteomes" id="UP001151760">
    <property type="component" value="Unassembled WGS sequence"/>
</dbReference>
<reference evidence="2" key="2">
    <citation type="submission" date="2022-01" db="EMBL/GenBank/DDBJ databases">
        <authorList>
            <person name="Yamashiro T."/>
            <person name="Shiraishi A."/>
            <person name="Satake H."/>
            <person name="Nakayama K."/>
        </authorList>
    </citation>
    <scope>NUCLEOTIDE SEQUENCE</scope>
</reference>
<keyword evidence="3" id="KW-1185">Reference proteome</keyword>